<accession>A0A2G9QH39</accession>
<dbReference type="Pfam" id="PF00201">
    <property type="entry name" value="UDPGT"/>
    <property type="match status" value="2"/>
</dbReference>
<sequence>LASKFLHRDVKLLEIFSQAELWLYKYDFVLESVKPLMPNMLFIGCHSCPEKKRAKLEEKREEDVSEDRAMSVERPPLAKEQQKSRRYRRSPEEEEPPPARVVGKRPLSSSTWGRGYSNIHSVEPLDLAMGTWVMCFSSVGILLFFTAFRLSESGKLFVIPQDGSLWLAMSSVVEKLSQRGHQIVMVVPEVHLYINKMDNVRENFYCTL</sequence>
<feature type="non-terminal residue" evidence="3">
    <location>
        <position position="208"/>
    </location>
</feature>
<evidence type="ECO:0000313" key="4">
    <source>
        <dbReference type="Proteomes" id="UP000228934"/>
    </source>
</evidence>
<organism evidence="3 4">
    <name type="scientific">Aquarana catesbeiana</name>
    <name type="common">American bullfrog</name>
    <name type="synonym">Rana catesbeiana</name>
    <dbReference type="NCBI Taxonomy" id="8400"/>
    <lineage>
        <taxon>Eukaryota</taxon>
        <taxon>Metazoa</taxon>
        <taxon>Chordata</taxon>
        <taxon>Craniata</taxon>
        <taxon>Vertebrata</taxon>
        <taxon>Euteleostomi</taxon>
        <taxon>Amphibia</taxon>
        <taxon>Batrachia</taxon>
        <taxon>Anura</taxon>
        <taxon>Neobatrachia</taxon>
        <taxon>Ranoidea</taxon>
        <taxon>Ranidae</taxon>
        <taxon>Aquarana</taxon>
    </lineage>
</organism>
<reference evidence="4" key="1">
    <citation type="journal article" date="2017" name="Nat. Commun.">
        <title>The North American bullfrog draft genome provides insight into hormonal regulation of long noncoding RNA.</title>
        <authorList>
            <person name="Hammond S.A."/>
            <person name="Warren R.L."/>
            <person name="Vandervalk B.P."/>
            <person name="Kucuk E."/>
            <person name="Khan H."/>
            <person name="Gibb E.A."/>
            <person name="Pandoh P."/>
            <person name="Kirk H."/>
            <person name="Zhao Y."/>
            <person name="Jones M."/>
            <person name="Mungall A.J."/>
            <person name="Coope R."/>
            <person name="Pleasance S."/>
            <person name="Moore R.A."/>
            <person name="Holt R.A."/>
            <person name="Round J.M."/>
            <person name="Ohora S."/>
            <person name="Walle B.V."/>
            <person name="Veldhoen N."/>
            <person name="Helbing C.C."/>
            <person name="Birol I."/>
        </authorList>
    </citation>
    <scope>NUCLEOTIDE SEQUENCE [LARGE SCALE GENOMIC DNA]</scope>
</reference>
<dbReference type="Proteomes" id="UP000228934">
    <property type="component" value="Unassembled WGS sequence"/>
</dbReference>
<proteinExistence type="predicted"/>
<dbReference type="InterPro" id="IPR002213">
    <property type="entry name" value="UDP_glucos_trans"/>
</dbReference>
<gene>
    <name evidence="3" type="ORF">AB205_0191510</name>
</gene>
<evidence type="ECO:0000256" key="1">
    <source>
        <dbReference type="ARBA" id="ARBA00022679"/>
    </source>
</evidence>
<dbReference type="GO" id="GO:0008194">
    <property type="term" value="F:UDP-glycosyltransferase activity"/>
    <property type="evidence" value="ECO:0007669"/>
    <property type="project" value="InterPro"/>
</dbReference>
<feature type="non-terminal residue" evidence="3">
    <location>
        <position position="1"/>
    </location>
</feature>
<name>A0A2G9QH39_AQUCT</name>
<dbReference type="OrthoDB" id="5835829at2759"/>
<evidence type="ECO:0000256" key="2">
    <source>
        <dbReference type="SAM" id="MobiDB-lite"/>
    </source>
</evidence>
<feature type="compositionally biased region" description="Basic and acidic residues" evidence="2">
    <location>
        <begin position="57"/>
        <end position="83"/>
    </location>
</feature>
<feature type="region of interest" description="Disordered" evidence="2">
    <location>
        <begin position="57"/>
        <end position="109"/>
    </location>
</feature>
<dbReference type="AlphaFoldDB" id="A0A2G9QH39"/>
<dbReference type="EMBL" id="KV994431">
    <property type="protein sequence ID" value="PIO14887.1"/>
    <property type="molecule type" value="Genomic_DNA"/>
</dbReference>
<keyword evidence="4" id="KW-1185">Reference proteome</keyword>
<evidence type="ECO:0000313" key="3">
    <source>
        <dbReference type="EMBL" id="PIO14887.1"/>
    </source>
</evidence>
<keyword evidence="1" id="KW-0808">Transferase</keyword>
<protein>
    <submittedName>
        <fullName evidence="3">Uncharacterized protein</fullName>
    </submittedName>
</protein>